<name>A0A2Z6MUU8_TRISU</name>
<evidence type="ECO:0008006" key="4">
    <source>
        <dbReference type="Google" id="ProtNLM"/>
    </source>
</evidence>
<keyword evidence="3" id="KW-1185">Reference proteome</keyword>
<sequence>MTTNAHSIASQLNSSGLLRTQGLIGGKWQDAYDGKTIKVYNPATGESITDVACMGGRETNDAISSAFDAFKCTKLHIFMNNNIMYSELEAEIGED</sequence>
<keyword evidence="1" id="KW-0560">Oxidoreductase</keyword>
<dbReference type="PANTHER" id="PTHR43353">
    <property type="entry name" value="SUCCINATE-SEMIALDEHYDE DEHYDROGENASE, MITOCHONDRIAL"/>
    <property type="match status" value="1"/>
</dbReference>
<dbReference type="InterPro" id="IPR016161">
    <property type="entry name" value="Ald_DH/histidinol_DH"/>
</dbReference>
<dbReference type="SUPFAM" id="SSF53720">
    <property type="entry name" value="ALDH-like"/>
    <property type="match status" value="1"/>
</dbReference>
<evidence type="ECO:0000313" key="3">
    <source>
        <dbReference type="Proteomes" id="UP000242715"/>
    </source>
</evidence>
<proteinExistence type="predicted"/>
<dbReference type="GO" id="GO:0004777">
    <property type="term" value="F:succinate-semialdehyde dehydrogenase (NAD+) activity"/>
    <property type="evidence" value="ECO:0007669"/>
    <property type="project" value="TreeGrafter"/>
</dbReference>
<dbReference type="AlphaFoldDB" id="A0A2Z6MUU8"/>
<dbReference type="GO" id="GO:0009450">
    <property type="term" value="P:gamma-aminobutyric acid catabolic process"/>
    <property type="evidence" value="ECO:0007669"/>
    <property type="project" value="TreeGrafter"/>
</dbReference>
<dbReference type="EMBL" id="DF973606">
    <property type="protein sequence ID" value="GAU35836.1"/>
    <property type="molecule type" value="Genomic_DNA"/>
</dbReference>
<accession>A0A2Z6MUU8</accession>
<dbReference type="PANTHER" id="PTHR43353:SF5">
    <property type="entry name" value="SUCCINATE-SEMIALDEHYDE DEHYDROGENASE, MITOCHONDRIAL"/>
    <property type="match status" value="1"/>
</dbReference>
<gene>
    <name evidence="2" type="ORF">TSUD_56440</name>
</gene>
<dbReference type="Gene3D" id="3.40.605.10">
    <property type="entry name" value="Aldehyde Dehydrogenase, Chain A, domain 1"/>
    <property type="match status" value="1"/>
</dbReference>
<reference evidence="3" key="1">
    <citation type="journal article" date="2017" name="Front. Plant Sci.">
        <title>Climate Clever Clovers: New Paradigm to Reduce the Environmental Footprint of Ruminants by Breeding Low Methanogenic Forages Utilizing Haplotype Variation.</title>
        <authorList>
            <person name="Kaur P."/>
            <person name="Appels R."/>
            <person name="Bayer P.E."/>
            <person name="Keeble-Gagnere G."/>
            <person name="Wang J."/>
            <person name="Hirakawa H."/>
            <person name="Shirasawa K."/>
            <person name="Vercoe P."/>
            <person name="Stefanova K."/>
            <person name="Durmic Z."/>
            <person name="Nichols P."/>
            <person name="Revell C."/>
            <person name="Isobe S.N."/>
            <person name="Edwards D."/>
            <person name="Erskine W."/>
        </authorList>
    </citation>
    <scope>NUCLEOTIDE SEQUENCE [LARGE SCALE GENOMIC DNA]</scope>
    <source>
        <strain evidence="3">cv. Daliak</strain>
    </source>
</reference>
<evidence type="ECO:0000256" key="1">
    <source>
        <dbReference type="ARBA" id="ARBA00023002"/>
    </source>
</evidence>
<dbReference type="Proteomes" id="UP000242715">
    <property type="component" value="Unassembled WGS sequence"/>
</dbReference>
<organism evidence="2 3">
    <name type="scientific">Trifolium subterraneum</name>
    <name type="common">Subterranean clover</name>
    <dbReference type="NCBI Taxonomy" id="3900"/>
    <lineage>
        <taxon>Eukaryota</taxon>
        <taxon>Viridiplantae</taxon>
        <taxon>Streptophyta</taxon>
        <taxon>Embryophyta</taxon>
        <taxon>Tracheophyta</taxon>
        <taxon>Spermatophyta</taxon>
        <taxon>Magnoliopsida</taxon>
        <taxon>eudicotyledons</taxon>
        <taxon>Gunneridae</taxon>
        <taxon>Pentapetalae</taxon>
        <taxon>rosids</taxon>
        <taxon>fabids</taxon>
        <taxon>Fabales</taxon>
        <taxon>Fabaceae</taxon>
        <taxon>Papilionoideae</taxon>
        <taxon>50 kb inversion clade</taxon>
        <taxon>NPAAA clade</taxon>
        <taxon>Hologalegina</taxon>
        <taxon>IRL clade</taxon>
        <taxon>Trifolieae</taxon>
        <taxon>Trifolium</taxon>
    </lineage>
</organism>
<dbReference type="OrthoDB" id="310895at2759"/>
<dbReference type="InterPro" id="IPR050740">
    <property type="entry name" value="Aldehyde_DH_Superfamily"/>
</dbReference>
<evidence type="ECO:0000313" key="2">
    <source>
        <dbReference type="EMBL" id="GAU35836.1"/>
    </source>
</evidence>
<dbReference type="InterPro" id="IPR016162">
    <property type="entry name" value="Ald_DH_N"/>
</dbReference>
<protein>
    <recommendedName>
        <fullName evidence="4">Aldehyde dehydrogenase domain-containing protein</fullName>
    </recommendedName>
</protein>